<gene>
    <name evidence="2" type="ORF">ICJ55_07425</name>
</gene>
<organism evidence="2 3">
    <name type="scientific">Mannheimia bovis</name>
    <dbReference type="NCBI Taxonomy" id="2770636"/>
    <lineage>
        <taxon>Bacteria</taxon>
        <taxon>Pseudomonadati</taxon>
        <taxon>Pseudomonadota</taxon>
        <taxon>Gammaproteobacteria</taxon>
        <taxon>Pasteurellales</taxon>
        <taxon>Pasteurellaceae</taxon>
        <taxon>Mannheimia</taxon>
    </lineage>
</organism>
<dbReference type="EMBL" id="CP061280">
    <property type="protein sequence ID" value="QNS14583.1"/>
    <property type="molecule type" value="Genomic_DNA"/>
</dbReference>
<dbReference type="RefSeq" id="WP_188156229.1">
    <property type="nucleotide sequence ID" value="NZ_CP061280.1"/>
</dbReference>
<dbReference type="KEGG" id="mbos:ICJ55_07425"/>
<name>A0A7H1C0S8_9PAST</name>
<dbReference type="Proteomes" id="UP000576260">
    <property type="component" value="Chromosome"/>
</dbReference>
<proteinExistence type="predicted"/>
<keyword evidence="3" id="KW-1185">Reference proteome</keyword>
<evidence type="ECO:0000313" key="2">
    <source>
        <dbReference type="EMBL" id="QNS14583.1"/>
    </source>
</evidence>
<sequence length="73" mass="8608">MKTLIEQRNELEAFYHIANYDGKPIIGSLIYGIDCLLEGHTRTVDAHDSNKEELKERINQFYENLENYLFSKN</sequence>
<dbReference type="AlphaFoldDB" id="A0A7H1C0S8"/>
<keyword evidence="1" id="KW-0175">Coiled coil</keyword>
<feature type="coiled-coil region" evidence="1">
    <location>
        <begin position="37"/>
        <end position="64"/>
    </location>
</feature>
<accession>A0A7H1C0S8</accession>
<evidence type="ECO:0000256" key="1">
    <source>
        <dbReference type="SAM" id="Coils"/>
    </source>
</evidence>
<reference evidence="2 3" key="1">
    <citation type="submission" date="2020-09" db="EMBL/GenBank/DDBJ databases">
        <title>Mannheimia bovis sp.nov., isolated from a cow.</title>
        <authorList>
            <person name="Li F."/>
        </authorList>
    </citation>
    <scope>NUCLEOTIDE SEQUENCE [LARGE SCALE GENOMIC DNA]</scope>
    <source>
        <strain evidence="2 3">ZY190616</strain>
    </source>
</reference>
<protein>
    <submittedName>
        <fullName evidence="2">Uncharacterized protein</fullName>
    </submittedName>
</protein>
<evidence type="ECO:0000313" key="3">
    <source>
        <dbReference type="Proteomes" id="UP000576260"/>
    </source>
</evidence>